<dbReference type="Proteomes" id="UP000594015">
    <property type="component" value="Chromosome"/>
</dbReference>
<dbReference type="RefSeq" id="WP_092215204.1">
    <property type="nucleotide sequence ID" value="NZ_CP030050.1"/>
</dbReference>
<reference evidence="1 2" key="1">
    <citation type="submission" date="2018-06" db="EMBL/GenBank/DDBJ databases">
        <title>Comparative genomics of Bradyrhizobium nodulating Arachidis hypogaea.</title>
        <authorList>
            <person name="Li Y."/>
        </authorList>
    </citation>
    <scope>NUCLEOTIDE SEQUENCE [LARGE SCALE GENOMIC DNA]</scope>
    <source>
        <strain evidence="1 2">CCBAU 051107</strain>
    </source>
</reference>
<dbReference type="EMBL" id="CP030050">
    <property type="protein sequence ID" value="QOZ72142.1"/>
    <property type="molecule type" value="Genomic_DNA"/>
</dbReference>
<dbReference type="AlphaFoldDB" id="A0AAE7TK70"/>
<proteinExistence type="predicted"/>
<organism evidence="1 2">
    <name type="scientific">Bradyrhizobium arachidis</name>
    <dbReference type="NCBI Taxonomy" id="858423"/>
    <lineage>
        <taxon>Bacteria</taxon>
        <taxon>Pseudomonadati</taxon>
        <taxon>Pseudomonadota</taxon>
        <taxon>Alphaproteobacteria</taxon>
        <taxon>Hyphomicrobiales</taxon>
        <taxon>Nitrobacteraceae</taxon>
        <taxon>Bradyrhizobium</taxon>
    </lineage>
</organism>
<dbReference type="KEGG" id="barh:WN72_42040"/>
<evidence type="ECO:0008006" key="3">
    <source>
        <dbReference type="Google" id="ProtNLM"/>
    </source>
</evidence>
<protein>
    <recommendedName>
        <fullName evidence="3">DNA polymerase family A</fullName>
    </recommendedName>
</protein>
<sequence length="440" mass="50389">MINREELQAATYATLRAHPTSEQAQALVAKLASMVEEYTIHAGLRERKRRDTAGKLQYATGAFLADLLRPFEVEEHEGCWVYKSLNKASFTRAPVGRHAFNQLYNGLEGLGFLQHVPGHKVSEEREDTGKYAARFRATPELLRFCTEHGVPPAAVLDHFEFEYELPKHPVQLRKRKLKTSYRTTEPVGKPMEFERTPMVEGMERAISELNEFFAKHTLRGGVHQGYVRIFQNGDDPDFHWNKGGRLYSQHAGNYQTQSATRRQKMTINGEPVAEIDISGSYLTIFLSLYGLQLDLTEDPYLLPGLGVEHRGAVKQWFVGTFGSAKPIRRWPEDMLADDPSLREHRVADISKAVFTKYPVLRSWGEPFNGRTYSWADLMWLESEVMFSTMLNLMREHQTPSLVVHDSLIVPVSKAEIATERLRRRFQDQQKATPRLKTKLA</sequence>
<accession>A0AAE7TK70</accession>
<gene>
    <name evidence="1" type="ORF">WN72_42040</name>
</gene>
<evidence type="ECO:0000313" key="1">
    <source>
        <dbReference type="EMBL" id="QOZ72142.1"/>
    </source>
</evidence>
<name>A0AAE7TK70_9BRAD</name>
<evidence type="ECO:0000313" key="2">
    <source>
        <dbReference type="Proteomes" id="UP000594015"/>
    </source>
</evidence>